<proteinExistence type="predicted"/>
<dbReference type="Pfam" id="PF00805">
    <property type="entry name" value="Pentapeptide"/>
    <property type="match status" value="2"/>
</dbReference>
<comment type="caution">
    <text evidence="1">The sequence shown here is derived from an EMBL/GenBank/DDBJ whole genome shotgun (WGS) entry which is preliminary data.</text>
</comment>
<protein>
    <recommendedName>
        <fullName evidence="3">Pentapeptide repeat-containing protein</fullName>
    </recommendedName>
</protein>
<dbReference type="InterPro" id="IPR001646">
    <property type="entry name" value="5peptide_repeat"/>
</dbReference>
<dbReference type="AlphaFoldDB" id="A0A7J7IPG4"/>
<evidence type="ECO:0008006" key="3">
    <source>
        <dbReference type="Google" id="ProtNLM"/>
    </source>
</evidence>
<dbReference type="PANTHER" id="PTHR47200:SF2">
    <property type="entry name" value="THYLAKOID LUMENAL 15 KDA PROTEIN 1, CHLOROPLASTIC"/>
    <property type="match status" value="1"/>
</dbReference>
<keyword evidence="2" id="KW-1185">Reference proteome</keyword>
<dbReference type="Gene3D" id="2.160.20.80">
    <property type="entry name" value="E3 ubiquitin-protein ligase SopA"/>
    <property type="match status" value="1"/>
</dbReference>
<dbReference type="PANTHER" id="PTHR47200">
    <property type="entry name" value="THYLAKOID LUMENAL 15 KDA PROTEIN 1, CHLOROPLASTIC"/>
    <property type="match status" value="1"/>
</dbReference>
<reference evidence="1 2" key="1">
    <citation type="journal article" date="2020" name="J. Phycol.">
        <title>Comparative genome analysis reveals Cyanidiococcus gen. nov., a new extremophilic red algal genus sister to Cyanidioschyzon (Cyanidioschyzonaceae, Rhodophyta).</title>
        <authorList>
            <person name="Liu S.-L."/>
            <person name="Chiang Y.-R."/>
            <person name="Yoon H.S."/>
            <person name="Fu H.-Y."/>
        </authorList>
    </citation>
    <scope>NUCLEOTIDE SEQUENCE [LARGE SCALE GENOMIC DNA]</scope>
    <source>
        <strain evidence="1 2">THAL066</strain>
    </source>
</reference>
<dbReference type="EMBL" id="VWRR01000003">
    <property type="protein sequence ID" value="KAF6004417.1"/>
    <property type="molecule type" value="Genomic_DNA"/>
</dbReference>
<name>A0A7J7IPG4_9RHOD</name>
<dbReference type="SUPFAM" id="SSF141571">
    <property type="entry name" value="Pentapeptide repeat-like"/>
    <property type="match status" value="1"/>
</dbReference>
<organism evidence="1 2">
    <name type="scientific">Cyanidiococcus yangmingshanensis</name>
    <dbReference type="NCBI Taxonomy" id="2690220"/>
    <lineage>
        <taxon>Eukaryota</taxon>
        <taxon>Rhodophyta</taxon>
        <taxon>Bangiophyceae</taxon>
        <taxon>Cyanidiales</taxon>
        <taxon>Cyanidiaceae</taxon>
        <taxon>Cyanidiococcus</taxon>
    </lineage>
</organism>
<evidence type="ECO:0000313" key="1">
    <source>
        <dbReference type="EMBL" id="KAF6004417.1"/>
    </source>
</evidence>
<sequence length="315" mass="34996">MFSSPFVVCNRRIRLVLGRRRHQYAATSESMNFARKKSFRYLHLPHWLLERSKRRERYGKGARPRHIDSGQRLVSRLESGDRWDVLRSPARQPLARMHPVIASWMHLSTAAPRCGLAVQLLAYFATMSMFVVLPCDASKIPHVTTRLDGINRSLLADQEDGKTPSRSVRGIHETLQRTRSCVGCDLSALDLSASVLSGADLHGSILERTNLFHARLSGANLHAARLEESNLDEAALDGADLSAVNLKQATLRRTLLLGAHFDHNMLIEGADFSEAILDRADQRLLCELANGVNSQTGVSTFESLSCPSVKPSQVP</sequence>
<dbReference type="OrthoDB" id="9989223at2759"/>
<accession>A0A7J7IPG4</accession>
<dbReference type="InterPro" id="IPR044213">
    <property type="entry name" value="At2g44920-like"/>
</dbReference>
<gene>
    <name evidence="1" type="ORF">F1559_001877</name>
</gene>
<dbReference type="Proteomes" id="UP000530660">
    <property type="component" value="Unassembled WGS sequence"/>
</dbReference>
<evidence type="ECO:0000313" key="2">
    <source>
        <dbReference type="Proteomes" id="UP000530660"/>
    </source>
</evidence>